<evidence type="ECO:0000256" key="1">
    <source>
        <dbReference type="ARBA" id="ARBA00004651"/>
    </source>
</evidence>
<dbReference type="EMBL" id="VTEH01000014">
    <property type="protein sequence ID" value="TYR74062.1"/>
    <property type="molecule type" value="Genomic_DNA"/>
</dbReference>
<evidence type="ECO:0000256" key="6">
    <source>
        <dbReference type="ARBA" id="ARBA00023303"/>
    </source>
</evidence>
<organism evidence="11 12">
    <name type="scientific">Rossellomorea vietnamensis</name>
    <dbReference type="NCBI Taxonomy" id="218284"/>
    <lineage>
        <taxon>Bacteria</taxon>
        <taxon>Bacillati</taxon>
        <taxon>Bacillota</taxon>
        <taxon>Bacilli</taxon>
        <taxon>Bacillales</taxon>
        <taxon>Bacillaceae</taxon>
        <taxon>Rossellomorea</taxon>
    </lineage>
</organism>
<dbReference type="AlphaFoldDB" id="A0A5D4KA77"/>
<comment type="function">
    <text evidence="9 10">Fluoride-specific ion channel. Important for reducing fluoride concentration in the cell, thus reducing its toxicity.</text>
</comment>
<sequence>MNYNYILIGLGGAAGSLLRYMMGNLLLDLNPSAFPYGTLAANLAGSFLLGLLTESSMKTGRISTEVSAALGTGLIGSFTTFSAFSAETIGLLYSGHFYLAFLYFILSALGGLLFAFGGLKAGKRKGVRG</sequence>
<evidence type="ECO:0000256" key="2">
    <source>
        <dbReference type="ARBA" id="ARBA00022475"/>
    </source>
</evidence>
<comment type="activity regulation">
    <text evidence="10">Na(+) is not transported, but it plays an essential structural role and its presence is essential for fluoride channel function.</text>
</comment>
<keyword evidence="10" id="KW-0406">Ion transport</keyword>
<evidence type="ECO:0000256" key="5">
    <source>
        <dbReference type="ARBA" id="ARBA00023136"/>
    </source>
</evidence>
<proteinExistence type="inferred from homology"/>
<keyword evidence="10" id="KW-0915">Sodium</keyword>
<keyword evidence="6 10" id="KW-0407">Ion channel</keyword>
<evidence type="ECO:0000256" key="8">
    <source>
        <dbReference type="ARBA" id="ARBA00035585"/>
    </source>
</evidence>
<feature type="transmembrane region" description="Helical" evidence="10">
    <location>
        <begin position="34"/>
        <end position="54"/>
    </location>
</feature>
<dbReference type="PANTHER" id="PTHR28259:SF1">
    <property type="entry name" value="FLUORIDE EXPORT PROTEIN 1-RELATED"/>
    <property type="match status" value="1"/>
</dbReference>
<keyword evidence="5 10" id="KW-0472">Membrane</keyword>
<gene>
    <name evidence="10 11" type="primary">crcB</name>
    <name evidence="10" type="synonym">fluC</name>
    <name evidence="11" type="ORF">FZC79_16560</name>
</gene>
<dbReference type="GO" id="GO:0062054">
    <property type="term" value="F:fluoride channel activity"/>
    <property type="evidence" value="ECO:0007669"/>
    <property type="project" value="UniProtKB-UniRule"/>
</dbReference>
<keyword evidence="4 10" id="KW-1133">Transmembrane helix</keyword>
<evidence type="ECO:0000256" key="3">
    <source>
        <dbReference type="ARBA" id="ARBA00022692"/>
    </source>
</evidence>
<evidence type="ECO:0000256" key="7">
    <source>
        <dbReference type="ARBA" id="ARBA00035120"/>
    </source>
</evidence>
<protein>
    <recommendedName>
        <fullName evidence="10">Fluoride-specific ion channel FluC</fullName>
    </recommendedName>
</protein>
<evidence type="ECO:0000313" key="11">
    <source>
        <dbReference type="EMBL" id="TYR74062.1"/>
    </source>
</evidence>
<feature type="transmembrane region" description="Helical" evidence="10">
    <location>
        <begin position="5"/>
        <end position="22"/>
    </location>
</feature>
<dbReference type="GO" id="GO:0005886">
    <property type="term" value="C:plasma membrane"/>
    <property type="evidence" value="ECO:0007669"/>
    <property type="project" value="UniProtKB-SubCell"/>
</dbReference>
<comment type="catalytic activity">
    <reaction evidence="8">
        <text>fluoride(in) = fluoride(out)</text>
        <dbReference type="Rhea" id="RHEA:76159"/>
        <dbReference type="ChEBI" id="CHEBI:17051"/>
    </reaction>
    <physiologicalReaction direction="left-to-right" evidence="8">
        <dbReference type="Rhea" id="RHEA:76160"/>
    </physiologicalReaction>
</comment>
<dbReference type="Pfam" id="PF02537">
    <property type="entry name" value="CRCB"/>
    <property type="match status" value="1"/>
</dbReference>
<dbReference type="NCBIfam" id="TIGR00494">
    <property type="entry name" value="crcB"/>
    <property type="match status" value="1"/>
</dbReference>
<keyword evidence="10" id="KW-0479">Metal-binding</keyword>
<comment type="similarity">
    <text evidence="7 10">Belongs to the fluoride channel Fluc/FEX (TC 1.A.43) family.</text>
</comment>
<keyword evidence="10" id="KW-0813">Transport</keyword>
<comment type="subcellular location">
    <subcellularLocation>
        <location evidence="1 10">Cell membrane</location>
        <topology evidence="1 10">Multi-pass membrane protein</topology>
    </subcellularLocation>
</comment>
<accession>A0A5D4KA77</accession>
<dbReference type="RefSeq" id="WP_148947892.1">
    <property type="nucleotide sequence ID" value="NZ_VTEH01000014.1"/>
</dbReference>
<evidence type="ECO:0000313" key="12">
    <source>
        <dbReference type="Proteomes" id="UP000323317"/>
    </source>
</evidence>
<feature type="binding site" evidence="10">
    <location>
        <position position="76"/>
    </location>
    <ligand>
        <name>Na(+)</name>
        <dbReference type="ChEBI" id="CHEBI:29101"/>
        <note>structural</note>
    </ligand>
</feature>
<keyword evidence="3 10" id="KW-0812">Transmembrane</keyword>
<feature type="transmembrane region" description="Helical" evidence="10">
    <location>
        <begin position="66"/>
        <end position="85"/>
    </location>
</feature>
<dbReference type="HAMAP" id="MF_00454">
    <property type="entry name" value="FluC"/>
    <property type="match status" value="1"/>
</dbReference>
<reference evidence="11 12" key="1">
    <citation type="submission" date="2019-08" db="EMBL/GenBank/DDBJ databases">
        <title>Bacillus genomes from the desert of Cuatro Cienegas, Coahuila.</title>
        <authorList>
            <person name="Olmedo-Alvarez G."/>
        </authorList>
    </citation>
    <scope>NUCLEOTIDE SEQUENCE [LARGE SCALE GENOMIC DNA]</scope>
    <source>
        <strain evidence="11 12">CH40_1T</strain>
    </source>
</reference>
<dbReference type="InterPro" id="IPR003691">
    <property type="entry name" value="FluC"/>
</dbReference>
<name>A0A5D4KA77_9BACI</name>
<keyword evidence="2 10" id="KW-1003">Cell membrane</keyword>
<dbReference type="GO" id="GO:0140114">
    <property type="term" value="P:cellular detoxification of fluoride"/>
    <property type="evidence" value="ECO:0007669"/>
    <property type="project" value="UniProtKB-UniRule"/>
</dbReference>
<dbReference type="Proteomes" id="UP000323317">
    <property type="component" value="Unassembled WGS sequence"/>
</dbReference>
<dbReference type="PANTHER" id="PTHR28259">
    <property type="entry name" value="FLUORIDE EXPORT PROTEIN 1-RELATED"/>
    <property type="match status" value="1"/>
</dbReference>
<dbReference type="GO" id="GO:0046872">
    <property type="term" value="F:metal ion binding"/>
    <property type="evidence" value="ECO:0007669"/>
    <property type="project" value="UniProtKB-KW"/>
</dbReference>
<feature type="transmembrane region" description="Helical" evidence="10">
    <location>
        <begin position="97"/>
        <end position="119"/>
    </location>
</feature>
<feature type="binding site" evidence="10">
    <location>
        <position position="79"/>
    </location>
    <ligand>
        <name>Na(+)</name>
        <dbReference type="ChEBI" id="CHEBI:29101"/>
        <note>structural</note>
    </ligand>
</feature>
<evidence type="ECO:0000256" key="10">
    <source>
        <dbReference type="HAMAP-Rule" id="MF_00454"/>
    </source>
</evidence>
<evidence type="ECO:0000256" key="9">
    <source>
        <dbReference type="ARBA" id="ARBA00049940"/>
    </source>
</evidence>
<evidence type="ECO:0000256" key="4">
    <source>
        <dbReference type="ARBA" id="ARBA00022989"/>
    </source>
</evidence>
<comment type="caution">
    <text evidence="11">The sequence shown here is derived from an EMBL/GenBank/DDBJ whole genome shotgun (WGS) entry which is preliminary data.</text>
</comment>